<name>A0ABV0ZGQ0_9TELE</name>
<dbReference type="EMBL" id="JAHRIP010060982">
    <property type="protein sequence ID" value="MEQ2305044.1"/>
    <property type="molecule type" value="Genomic_DNA"/>
</dbReference>
<gene>
    <name evidence="1" type="ORF">AMECASPLE_033486</name>
</gene>
<protein>
    <submittedName>
        <fullName evidence="1">Uncharacterized protein</fullName>
    </submittedName>
</protein>
<proteinExistence type="predicted"/>
<accession>A0ABV0ZGQ0</accession>
<comment type="caution">
    <text evidence="1">The sequence shown here is derived from an EMBL/GenBank/DDBJ whole genome shotgun (WGS) entry which is preliminary data.</text>
</comment>
<sequence length="101" mass="11492">MVDVTSKLCRNVTSLCSFNWSTQKPDNVHTMTLPSFMFHFPFYIKCLTLVTCDLSEVHCSVLSGVSDYLHKVVSLCTQYISQLFNISFTDGFFSKLTVSFI</sequence>
<evidence type="ECO:0000313" key="2">
    <source>
        <dbReference type="Proteomes" id="UP001469553"/>
    </source>
</evidence>
<reference evidence="1 2" key="1">
    <citation type="submission" date="2021-06" db="EMBL/GenBank/DDBJ databases">
        <authorList>
            <person name="Palmer J.M."/>
        </authorList>
    </citation>
    <scope>NUCLEOTIDE SEQUENCE [LARGE SCALE GENOMIC DNA]</scope>
    <source>
        <strain evidence="1 2">AS_MEX2019</strain>
        <tissue evidence="1">Muscle</tissue>
    </source>
</reference>
<keyword evidence="2" id="KW-1185">Reference proteome</keyword>
<dbReference type="Proteomes" id="UP001469553">
    <property type="component" value="Unassembled WGS sequence"/>
</dbReference>
<organism evidence="1 2">
    <name type="scientific">Ameca splendens</name>
    <dbReference type="NCBI Taxonomy" id="208324"/>
    <lineage>
        <taxon>Eukaryota</taxon>
        <taxon>Metazoa</taxon>
        <taxon>Chordata</taxon>
        <taxon>Craniata</taxon>
        <taxon>Vertebrata</taxon>
        <taxon>Euteleostomi</taxon>
        <taxon>Actinopterygii</taxon>
        <taxon>Neopterygii</taxon>
        <taxon>Teleostei</taxon>
        <taxon>Neoteleostei</taxon>
        <taxon>Acanthomorphata</taxon>
        <taxon>Ovalentaria</taxon>
        <taxon>Atherinomorphae</taxon>
        <taxon>Cyprinodontiformes</taxon>
        <taxon>Goodeidae</taxon>
        <taxon>Ameca</taxon>
    </lineage>
</organism>
<evidence type="ECO:0000313" key="1">
    <source>
        <dbReference type="EMBL" id="MEQ2305044.1"/>
    </source>
</evidence>